<feature type="non-terminal residue" evidence="2">
    <location>
        <position position="125"/>
    </location>
</feature>
<evidence type="ECO:0000313" key="2">
    <source>
        <dbReference type="EMBL" id="SVA28866.1"/>
    </source>
</evidence>
<organism evidence="2">
    <name type="scientific">marine metagenome</name>
    <dbReference type="NCBI Taxonomy" id="408172"/>
    <lineage>
        <taxon>unclassified sequences</taxon>
        <taxon>metagenomes</taxon>
        <taxon>ecological metagenomes</taxon>
    </lineage>
</organism>
<evidence type="ECO:0000256" key="1">
    <source>
        <dbReference type="SAM" id="Phobius"/>
    </source>
</evidence>
<dbReference type="AlphaFoldDB" id="A0A381UL05"/>
<sequence length="125" mass="14573">MEGIGYWIFLLALYLISTLAKKRKQKKAWETLDKEEENQGDTWSQPDFIEQFFGDLVSKEEKPIVSDDEPEPEEVYPEEEIPIKTESIASEVQADLSHPSFETYESQVDERHVGTISHWDLPEKK</sequence>
<proteinExistence type="predicted"/>
<dbReference type="EMBL" id="UINC01006658">
    <property type="protein sequence ID" value="SVA28866.1"/>
    <property type="molecule type" value="Genomic_DNA"/>
</dbReference>
<name>A0A381UL05_9ZZZZ</name>
<gene>
    <name evidence="2" type="ORF">METZ01_LOCUS81720</name>
</gene>
<accession>A0A381UL05</accession>
<keyword evidence="1" id="KW-0812">Transmembrane</keyword>
<keyword evidence="1" id="KW-1133">Transmembrane helix</keyword>
<feature type="transmembrane region" description="Helical" evidence="1">
    <location>
        <begin position="6"/>
        <end position="21"/>
    </location>
</feature>
<protein>
    <submittedName>
        <fullName evidence="2">Uncharacterized protein</fullName>
    </submittedName>
</protein>
<reference evidence="2" key="1">
    <citation type="submission" date="2018-05" db="EMBL/GenBank/DDBJ databases">
        <authorList>
            <person name="Lanie J.A."/>
            <person name="Ng W.-L."/>
            <person name="Kazmierczak K.M."/>
            <person name="Andrzejewski T.M."/>
            <person name="Davidsen T.M."/>
            <person name="Wayne K.J."/>
            <person name="Tettelin H."/>
            <person name="Glass J.I."/>
            <person name="Rusch D."/>
            <person name="Podicherti R."/>
            <person name="Tsui H.-C.T."/>
            <person name="Winkler M.E."/>
        </authorList>
    </citation>
    <scope>NUCLEOTIDE SEQUENCE</scope>
</reference>
<keyword evidence="1" id="KW-0472">Membrane</keyword>